<evidence type="ECO:0000256" key="1">
    <source>
        <dbReference type="SAM" id="SignalP"/>
    </source>
</evidence>
<keyword evidence="3" id="KW-1185">Reference proteome</keyword>
<evidence type="ECO:0008006" key="4">
    <source>
        <dbReference type="Google" id="ProtNLM"/>
    </source>
</evidence>
<accession>A0A0P1AW50</accession>
<sequence length="137" mass="15046">MSLKLVAFAATCVLQAFSFKRHEVSKWSPCPLFSNGLEDKTLIPTVECGKFSAPLCYSDICTAPESVNQTVELFVKRFPASNPETAINIWIRGRQELSAFLLNNELNTNGNVYVMVVRGSGKSTILDCGVTTSDSDF</sequence>
<evidence type="ECO:0000313" key="3">
    <source>
        <dbReference type="Proteomes" id="UP000054928"/>
    </source>
</evidence>
<dbReference type="GeneID" id="36396924"/>
<name>A0A0P1AW50_PLAHL</name>
<dbReference type="AlphaFoldDB" id="A0A0P1AW50"/>
<dbReference type="EMBL" id="CCYD01001583">
    <property type="protein sequence ID" value="CEG45583.1"/>
    <property type="molecule type" value="Genomic_DNA"/>
</dbReference>
<reference evidence="3" key="1">
    <citation type="submission" date="2014-09" db="EMBL/GenBank/DDBJ databases">
        <authorList>
            <person name="Sharma Rahul"/>
            <person name="Thines Marco"/>
        </authorList>
    </citation>
    <scope>NUCLEOTIDE SEQUENCE [LARGE SCALE GENOMIC DNA]</scope>
</reference>
<dbReference type="RefSeq" id="XP_024581952.1">
    <property type="nucleotide sequence ID" value="XM_024716344.1"/>
</dbReference>
<feature type="chain" id="PRO_5006058979" description="RxLR-like protein" evidence="1">
    <location>
        <begin position="19"/>
        <end position="137"/>
    </location>
</feature>
<dbReference type="OrthoDB" id="410477at2759"/>
<protein>
    <recommendedName>
        <fullName evidence="4">RxLR-like protein</fullName>
    </recommendedName>
</protein>
<keyword evidence="1" id="KW-0732">Signal</keyword>
<dbReference type="Proteomes" id="UP000054928">
    <property type="component" value="Unassembled WGS sequence"/>
</dbReference>
<organism evidence="2 3">
    <name type="scientific">Plasmopara halstedii</name>
    <name type="common">Downy mildew of sunflower</name>
    <dbReference type="NCBI Taxonomy" id="4781"/>
    <lineage>
        <taxon>Eukaryota</taxon>
        <taxon>Sar</taxon>
        <taxon>Stramenopiles</taxon>
        <taxon>Oomycota</taxon>
        <taxon>Peronosporomycetes</taxon>
        <taxon>Peronosporales</taxon>
        <taxon>Peronosporaceae</taxon>
        <taxon>Plasmopara</taxon>
    </lineage>
</organism>
<proteinExistence type="predicted"/>
<evidence type="ECO:0000313" key="2">
    <source>
        <dbReference type="EMBL" id="CEG45583.1"/>
    </source>
</evidence>
<feature type="signal peptide" evidence="1">
    <location>
        <begin position="1"/>
        <end position="18"/>
    </location>
</feature>
<feature type="non-terminal residue" evidence="2">
    <location>
        <position position="137"/>
    </location>
</feature>